<evidence type="ECO:0000256" key="1">
    <source>
        <dbReference type="ARBA" id="ARBA00004141"/>
    </source>
</evidence>
<evidence type="ECO:0000256" key="3">
    <source>
        <dbReference type="ARBA" id="ARBA00022989"/>
    </source>
</evidence>
<feature type="transmembrane region" description="Helical" evidence="5">
    <location>
        <begin position="138"/>
        <end position="158"/>
    </location>
</feature>
<dbReference type="Proteomes" id="UP000256970">
    <property type="component" value="Unassembled WGS sequence"/>
</dbReference>
<reference evidence="6 7" key="1">
    <citation type="submission" date="2016-10" db="EMBL/GenBank/DDBJ databases">
        <authorList>
            <person name="Cai Z."/>
        </authorList>
    </citation>
    <scope>NUCLEOTIDE SEQUENCE [LARGE SCALE GENOMIC DNA]</scope>
</reference>
<feature type="transmembrane region" description="Helical" evidence="5">
    <location>
        <begin position="193"/>
        <end position="211"/>
    </location>
</feature>
<keyword evidence="4 5" id="KW-0472">Membrane</keyword>
<accession>A0A383VVS7</accession>
<dbReference type="GO" id="GO:0016020">
    <property type="term" value="C:membrane"/>
    <property type="evidence" value="ECO:0007669"/>
    <property type="project" value="UniProtKB-SubCell"/>
</dbReference>
<dbReference type="InterPro" id="IPR006214">
    <property type="entry name" value="Bax_inhibitor_1-related"/>
</dbReference>
<dbReference type="EMBL" id="FNXT01000896">
    <property type="protein sequence ID" value="SZX69010.1"/>
    <property type="molecule type" value="Genomic_DNA"/>
</dbReference>
<feature type="transmembrane region" description="Helical" evidence="5">
    <location>
        <begin position="82"/>
        <end position="101"/>
    </location>
</feature>
<keyword evidence="3 5" id="KW-1133">Transmembrane helix</keyword>
<gene>
    <name evidence="6" type="ORF">BQ4739_LOCUS9319</name>
</gene>
<evidence type="ECO:0000256" key="5">
    <source>
        <dbReference type="RuleBase" id="RU004379"/>
    </source>
</evidence>
<sequence>MAAKTAGYPSAYPQYAAVDFVDVEKQATGLEDDPANIAHAQMRLGFIRKVFGLLSAQLVLTAVVAAPIVMHSGVKAYVMTSPWVTMLAMVGSLVLLLTLSFSESARHTHPTNLLLLAAFTAAEGVLVGAITSQYQMQAILLAVAMTAAITVGLTAYALSTKRDFTMQGGMLCTLLCTLLLVGLFGVATRSPALQLLLAGGGAALFGCYIVYDVQMIAGGKHNAMQLSADEYVVGAIQVYLDVVNLFLHLLRFISEMQRDS</sequence>
<dbReference type="PANTHER" id="PTHR23291">
    <property type="entry name" value="BAX INHIBITOR-RELATED"/>
    <property type="match status" value="1"/>
</dbReference>
<dbReference type="PANTHER" id="PTHR23291:SF50">
    <property type="entry name" value="PROTEIN LIFEGUARD 4"/>
    <property type="match status" value="1"/>
</dbReference>
<dbReference type="AlphaFoldDB" id="A0A383VVS7"/>
<keyword evidence="7" id="KW-1185">Reference proteome</keyword>
<evidence type="ECO:0000256" key="4">
    <source>
        <dbReference type="ARBA" id="ARBA00023136"/>
    </source>
</evidence>
<comment type="similarity">
    <text evidence="5">Belongs to the BI1 family.</text>
</comment>
<name>A0A383VVS7_TETOB</name>
<feature type="transmembrane region" description="Helical" evidence="5">
    <location>
        <begin position="231"/>
        <end position="253"/>
    </location>
</feature>
<feature type="transmembrane region" description="Helical" evidence="5">
    <location>
        <begin position="170"/>
        <end position="187"/>
    </location>
</feature>
<comment type="subcellular location">
    <subcellularLocation>
        <location evidence="1">Membrane</location>
        <topology evidence="1">Multi-pass membrane protein</topology>
    </subcellularLocation>
</comment>
<feature type="transmembrane region" description="Helical" evidence="5">
    <location>
        <begin position="50"/>
        <end position="70"/>
    </location>
</feature>
<protein>
    <submittedName>
        <fullName evidence="6">Uncharacterized protein</fullName>
    </submittedName>
</protein>
<evidence type="ECO:0000256" key="2">
    <source>
        <dbReference type="ARBA" id="ARBA00022692"/>
    </source>
</evidence>
<organism evidence="6 7">
    <name type="scientific">Tetradesmus obliquus</name>
    <name type="common">Green alga</name>
    <name type="synonym">Acutodesmus obliquus</name>
    <dbReference type="NCBI Taxonomy" id="3088"/>
    <lineage>
        <taxon>Eukaryota</taxon>
        <taxon>Viridiplantae</taxon>
        <taxon>Chlorophyta</taxon>
        <taxon>core chlorophytes</taxon>
        <taxon>Chlorophyceae</taxon>
        <taxon>CS clade</taxon>
        <taxon>Sphaeropleales</taxon>
        <taxon>Scenedesmaceae</taxon>
        <taxon>Tetradesmus</taxon>
    </lineage>
</organism>
<keyword evidence="2 5" id="KW-0812">Transmembrane</keyword>
<feature type="transmembrane region" description="Helical" evidence="5">
    <location>
        <begin position="113"/>
        <end position="132"/>
    </location>
</feature>
<evidence type="ECO:0000313" key="7">
    <source>
        <dbReference type="Proteomes" id="UP000256970"/>
    </source>
</evidence>
<proteinExistence type="inferred from homology"/>
<evidence type="ECO:0000313" key="6">
    <source>
        <dbReference type="EMBL" id="SZX69010.1"/>
    </source>
</evidence>
<dbReference type="Pfam" id="PF01027">
    <property type="entry name" value="Bax1-I"/>
    <property type="match status" value="1"/>
</dbReference>